<dbReference type="Pfam" id="PF00012">
    <property type="entry name" value="HSP70"/>
    <property type="match status" value="1"/>
</dbReference>
<dbReference type="Gene3D" id="2.60.34.10">
    <property type="entry name" value="Substrate Binding Domain Of DNAk, Chain A, domain 1"/>
    <property type="match status" value="1"/>
</dbReference>
<proteinExistence type="predicted"/>
<dbReference type="EMBL" id="PCWS01000031">
    <property type="protein sequence ID" value="PIR08722.1"/>
    <property type="molecule type" value="Genomic_DNA"/>
</dbReference>
<dbReference type="InterPro" id="IPR029047">
    <property type="entry name" value="HSP70_peptide-bd_sf"/>
</dbReference>
<dbReference type="GO" id="GO:0005524">
    <property type="term" value="F:ATP binding"/>
    <property type="evidence" value="ECO:0007669"/>
    <property type="project" value="UniProtKB-KW"/>
</dbReference>
<sequence>MIPRQLAARRVIHLHGNLNKENLLEVIKKYEESPWYKKFLSKKPKSWKEKESASYIFISISQNNTNVSLVVYGDGVLEVASTQYTDSITRQKIETLVLDYFISKISKDLRKFALKDQKTRLRILEVVNDFLRIPHIGNTFELNLPYVLCENGEYRTLDTSIDLDALHGFLAPTFNNLVKATEQMAQAVIKDYWNKTKNGNVIIIGDSFLQQSIKEILPKLFENSKVAFGTEKSLAIGAFNFSRIMTGIKVDFLALEVIPFSVLVRLSGGEFVEMIRKDSTIPISKEHTFEIKGEGKSKFVEIHLTTKEGDIFQSLNVWKIEALNNKVIKITVDVGADMKIGLNAHSDSGQKLSVQKGNTFSFGGAGFEIGIKGKDIRQYILNQFNYLTSVLENKETAIFEPDETFYTMLKDGDPFKALRYLGYFLKLKSLPDVEMADSKFFEEQGIGGFISGSKISIPEYFMKDSHGFGYVLAHELAHYILIHERQIILDDEQENEILTEFFVIYSGMGKLFLNGFKSKDVEGSSLHARGYLDEKIIKYIHQIYFTKFNINLQEYKNNLTKKAVKMLDELL</sequence>
<gene>
    <name evidence="3" type="ORF">COV53_01555</name>
</gene>
<reference evidence="3 4" key="1">
    <citation type="submission" date="2017-09" db="EMBL/GenBank/DDBJ databases">
        <title>Depth-based differentiation of microbial function through sediment-hosted aquifers and enrichment of novel symbionts in the deep terrestrial subsurface.</title>
        <authorList>
            <person name="Probst A.J."/>
            <person name="Ladd B."/>
            <person name="Jarett J.K."/>
            <person name="Geller-Mcgrath D.E."/>
            <person name="Sieber C.M."/>
            <person name="Emerson J.B."/>
            <person name="Anantharaman K."/>
            <person name="Thomas B.C."/>
            <person name="Malmstrom R."/>
            <person name="Stieglmeier M."/>
            <person name="Klingl A."/>
            <person name="Woyke T."/>
            <person name="Ryan C.M."/>
            <person name="Banfield J.F."/>
        </authorList>
    </citation>
    <scope>NUCLEOTIDE SEQUENCE [LARGE SCALE GENOMIC DNA]</scope>
    <source>
        <strain evidence="3">CG11_big_fil_rev_8_21_14_0_20_37_11</strain>
    </source>
</reference>
<dbReference type="Proteomes" id="UP000230707">
    <property type="component" value="Unassembled WGS sequence"/>
</dbReference>
<name>A0A2H0NIL6_9BACT</name>
<protein>
    <submittedName>
        <fullName evidence="3">Uncharacterized protein</fullName>
    </submittedName>
</protein>
<dbReference type="Gene3D" id="3.90.640.10">
    <property type="entry name" value="Actin, Chain A, domain 4"/>
    <property type="match status" value="1"/>
</dbReference>
<comment type="caution">
    <text evidence="3">The sequence shown here is derived from an EMBL/GenBank/DDBJ whole genome shotgun (WGS) entry which is preliminary data.</text>
</comment>
<keyword evidence="2" id="KW-0067">ATP-binding</keyword>
<dbReference type="AlphaFoldDB" id="A0A2H0NIL6"/>
<evidence type="ECO:0000256" key="1">
    <source>
        <dbReference type="ARBA" id="ARBA00022741"/>
    </source>
</evidence>
<evidence type="ECO:0000313" key="3">
    <source>
        <dbReference type="EMBL" id="PIR08722.1"/>
    </source>
</evidence>
<dbReference type="GO" id="GO:0140662">
    <property type="term" value="F:ATP-dependent protein folding chaperone"/>
    <property type="evidence" value="ECO:0007669"/>
    <property type="project" value="InterPro"/>
</dbReference>
<organism evidence="3 4">
    <name type="scientific">Candidatus Gottesmanbacteria bacterium CG11_big_fil_rev_8_21_14_0_20_37_11</name>
    <dbReference type="NCBI Taxonomy" id="1974575"/>
    <lineage>
        <taxon>Bacteria</taxon>
        <taxon>Candidatus Gottesmaniibacteriota</taxon>
    </lineage>
</organism>
<evidence type="ECO:0000256" key="2">
    <source>
        <dbReference type="ARBA" id="ARBA00022840"/>
    </source>
</evidence>
<dbReference type="SUPFAM" id="SSF100920">
    <property type="entry name" value="Heat shock protein 70kD (HSP70), peptide-binding domain"/>
    <property type="match status" value="1"/>
</dbReference>
<keyword evidence="1" id="KW-0547">Nucleotide-binding</keyword>
<dbReference type="Gene3D" id="3.30.420.40">
    <property type="match status" value="2"/>
</dbReference>
<accession>A0A2H0NIL6</accession>
<dbReference type="InterPro" id="IPR013126">
    <property type="entry name" value="Hsp_70_fam"/>
</dbReference>
<evidence type="ECO:0000313" key="4">
    <source>
        <dbReference type="Proteomes" id="UP000230707"/>
    </source>
</evidence>